<name>A0A8C3C0W7_CAIMO</name>
<comment type="similarity">
    <text evidence="2">Belongs to the IFI6/IFI27 family.</text>
</comment>
<feature type="compositionally biased region" description="Low complexity" evidence="6">
    <location>
        <begin position="287"/>
        <end position="302"/>
    </location>
</feature>
<feature type="region of interest" description="Disordered" evidence="6">
    <location>
        <begin position="23"/>
        <end position="101"/>
    </location>
</feature>
<keyword evidence="5" id="KW-0472">Membrane</keyword>
<keyword evidence="4" id="KW-1133">Transmembrane helix</keyword>
<dbReference type="PANTHER" id="PTHR16932">
    <property type="entry name" value="INTERFERON ALPHA-INDUCIBLE PROTEIN 27"/>
    <property type="match status" value="1"/>
</dbReference>
<evidence type="ECO:0000256" key="4">
    <source>
        <dbReference type="ARBA" id="ARBA00022989"/>
    </source>
</evidence>
<dbReference type="Proteomes" id="UP000694556">
    <property type="component" value="Chromosome 24"/>
</dbReference>
<protein>
    <submittedName>
        <fullName evidence="7">Uncharacterized protein</fullName>
    </submittedName>
</protein>
<evidence type="ECO:0000256" key="5">
    <source>
        <dbReference type="ARBA" id="ARBA00023136"/>
    </source>
</evidence>
<dbReference type="GO" id="GO:0097193">
    <property type="term" value="P:intrinsic apoptotic signaling pathway"/>
    <property type="evidence" value="ECO:0007669"/>
    <property type="project" value="TreeGrafter"/>
</dbReference>
<dbReference type="Ensembl" id="ENSCMMT00000015077.1">
    <property type="protein sequence ID" value="ENSCMMP00000013676.1"/>
    <property type="gene ID" value="ENSCMMG00000008702.1"/>
</dbReference>
<evidence type="ECO:0000313" key="8">
    <source>
        <dbReference type="Proteomes" id="UP000694556"/>
    </source>
</evidence>
<reference evidence="7" key="1">
    <citation type="submission" date="2018-09" db="EMBL/GenBank/DDBJ databases">
        <title>Common duck and Muscovy duck high density SNP chip.</title>
        <authorList>
            <person name="Vignal A."/>
            <person name="Thebault N."/>
            <person name="Warren W.C."/>
        </authorList>
    </citation>
    <scope>NUCLEOTIDE SEQUENCE [LARGE SCALE GENOMIC DNA]</scope>
</reference>
<keyword evidence="3" id="KW-0812">Transmembrane</keyword>
<evidence type="ECO:0000256" key="3">
    <source>
        <dbReference type="ARBA" id="ARBA00022692"/>
    </source>
</evidence>
<proteinExistence type="inferred from homology"/>
<evidence type="ECO:0000256" key="6">
    <source>
        <dbReference type="SAM" id="MobiDB-lite"/>
    </source>
</evidence>
<accession>A0A8C3C0W7</accession>
<evidence type="ECO:0000256" key="1">
    <source>
        <dbReference type="ARBA" id="ARBA00004141"/>
    </source>
</evidence>
<dbReference type="Pfam" id="PF06140">
    <property type="entry name" value="Ifi-6-16"/>
    <property type="match status" value="1"/>
</dbReference>
<dbReference type="InterPro" id="IPR038213">
    <property type="entry name" value="IFI6/IFI27-like_sf"/>
</dbReference>
<reference evidence="7" key="2">
    <citation type="submission" date="2025-08" db="UniProtKB">
        <authorList>
            <consortium name="Ensembl"/>
        </authorList>
    </citation>
    <scope>IDENTIFICATION</scope>
</reference>
<dbReference type="InterPro" id="IPR009311">
    <property type="entry name" value="IFI6/IFI27-like"/>
</dbReference>
<organism evidence="7 8">
    <name type="scientific">Cairina moschata</name>
    <name type="common">Muscovy duck</name>
    <dbReference type="NCBI Taxonomy" id="8855"/>
    <lineage>
        <taxon>Eukaryota</taxon>
        <taxon>Metazoa</taxon>
        <taxon>Chordata</taxon>
        <taxon>Craniata</taxon>
        <taxon>Vertebrata</taxon>
        <taxon>Euteleostomi</taxon>
        <taxon>Archelosauria</taxon>
        <taxon>Archosauria</taxon>
        <taxon>Dinosauria</taxon>
        <taxon>Saurischia</taxon>
        <taxon>Theropoda</taxon>
        <taxon>Coelurosauria</taxon>
        <taxon>Aves</taxon>
        <taxon>Neognathae</taxon>
        <taxon>Galloanserae</taxon>
        <taxon>Anseriformes</taxon>
        <taxon>Anatidae</taxon>
        <taxon>Anatinae</taxon>
        <taxon>Cairina</taxon>
    </lineage>
</organism>
<sequence length="302" mass="30440">MGCGAGGGGGRCPARRWCPGQEGEVWQQGAPPVPPHIYQPCAGGTEPRIGHRRRGLRGAPASRGASPAPGGIRSPGRGCLKSLPSSLPPRRGTSPAELEDAASSCGRAGGVLWQSQGELGSGVLLPGDAAPRCHRCPAPAGVTSRTLRWRTGCVTRFVPADRWHEQRPGGQPDPQCWAMISIIQRVVLGATAGVGLVLFGTPAIVSALGFKAGGIAAGSIAAKMMSAAAIANNGGVAAGSIVAVLQSIGAAGLSAGAKIGLSSTLGWQTQGMPGGSRRHWEEPRQPSSSSAAAQGAADTLEH</sequence>
<keyword evidence="8" id="KW-1185">Reference proteome</keyword>
<evidence type="ECO:0000313" key="7">
    <source>
        <dbReference type="Ensembl" id="ENSCMMP00000013676.1"/>
    </source>
</evidence>
<dbReference type="Gene3D" id="6.10.110.10">
    <property type="match status" value="1"/>
</dbReference>
<dbReference type="GO" id="GO:0031966">
    <property type="term" value="C:mitochondrial membrane"/>
    <property type="evidence" value="ECO:0007669"/>
    <property type="project" value="TreeGrafter"/>
</dbReference>
<evidence type="ECO:0000256" key="2">
    <source>
        <dbReference type="ARBA" id="ARBA00007262"/>
    </source>
</evidence>
<dbReference type="PANTHER" id="PTHR16932:SF18">
    <property type="entry name" value="INTERFERON, ALPHA-INDUCIBLE PROTEIN 27-LIKE 2"/>
    <property type="match status" value="1"/>
</dbReference>
<feature type="compositionally biased region" description="Low complexity" evidence="6">
    <location>
        <begin position="57"/>
        <end position="71"/>
    </location>
</feature>
<feature type="region of interest" description="Disordered" evidence="6">
    <location>
        <begin position="268"/>
        <end position="302"/>
    </location>
</feature>
<dbReference type="AlphaFoldDB" id="A0A8C3C0W7"/>
<reference evidence="7" key="3">
    <citation type="submission" date="2025-09" db="UniProtKB">
        <authorList>
            <consortium name="Ensembl"/>
        </authorList>
    </citation>
    <scope>IDENTIFICATION</scope>
</reference>
<comment type="subcellular location">
    <subcellularLocation>
        <location evidence="1">Membrane</location>
        <topology evidence="1">Multi-pass membrane protein</topology>
    </subcellularLocation>
</comment>
<dbReference type="GO" id="GO:0001836">
    <property type="term" value="P:release of cytochrome c from mitochondria"/>
    <property type="evidence" value="ECO:0007669"/>
    <property type="project" value="TreeGrafter"/>
</dbReference>